<accession>A0ABV3DWN7</accession>
<evidence type="ECO:0000259" key="2">
    <source>
        <dbReference type="Pfam" id="PF01471"/>
    </source>
</evidence>
<dbReference type="InterPro" id="IPR002477">
    <property type="entry name" value="Peptidoglycan-bd-like"/>
</dbReference>
<dbReference type="Pfam" id="PF01471">
    <property type="entry name" value="PG_binding_1"/>
    <property type="match status" value="1"/>
</dbReference>
<dbReference type="InterPro" id="IPR036366">
    <property type="entry name" value="PGBDSf"/>
</dbReference>
<dbReference type="Gene3D" id="1.10.101.10">
    <property type="entry name" value="PGBD-like superfamily/PGBD"/>
    <property type="match status" value="1"/>
</dbReference>
<organism evidence="3 4">
    <name type="scientific">Streptodolium elevatio</name>
    <dbReference type="NCBI Taxonomy" id="3157996"/>
    <lineage>
        <taxon>Bacteria</taxon>
        <taxon>Bacillati</taxon>
        <taxon>Actinomycetota</taxon>
        <taxon>Actinomycetes</taxon>
        <taxon>Kitasatosporales</taxon>
        <taxon>Streptomycetaceae</taxon>
        <taxon>Streptodolium</taxon>
    </lineage>
</organism>
<sequence length="158" mass="16564">MRALPRVTALLVAVLLAATGLTVGAAQGAPAAAAALAHCHGDSSPDGGHTVLPSTSPNSGNYNCLLDYGDGFAGGDQYYAVRALQEAAVLCYGQQIGIDGQYGTNTKQAVKNIQNFHNVFGGAGLTVDGVYGPNTRSVMAWPYYSFTEQRFYCWGRPV</sequence>
<dbReference type="SUPFAM" id="SSF47090">
    <property type="entry name" value="PGBD-like"/>
    <property type="match status" value="1"/>
</dbReference>
<dbReference type="EMBL" id="JBEZFP010000246">
    <property type="protein sequence ID" value="MEU8140136.1"/>
    <property type="molecule type" value="Genomic_DNA"/>
</dbReference>
<proteinExistence type="predicted"/>
<comment type="caution">
    <text evidence="3">The sequence shown here is derived from an EMBL/GenBank/DDBJ whole genome shotgun (WGS) entry which is preliminary data.</text>
</comment>
<feature type="domain" description="Peptidoglycan binding-like" evidence="2">
    <location>
        <begin position="82"/>
        <end position="139"/>
    </location>
</feature>
<protein>
    <submittedName>
        <fullName evidence="3">Peptidoglycan-binding domain-containing protein</fullName>
    </submittedName>
</protein>
<evidence type="ECO:0000256" key="1">
    <source>
        <dbReference type="SAM" id="SignalP"/>
    </source>
</evidence>
<feature type="signal peptide" evidence="1">
    <location>
        <begin position="1"/>
        <end position="25"/>
    </location>
</feature>
<dbReference type="RefSeq" id="WP_358364978.1">
    <property type="nucleotide sequence ID" value="NZ_JBEZFP010000246.1"/>
</dbReference>
<keyword evidence="4" id="KW-1185">Reference proteome</keyword>
<reference evidence="3 4" key="1">
    <citation type="submission" date="2024-06" db="EMBL/GenBank/DDBJ databases">
        <title>The Natural Products Discovery Center: Release of the First 8490 Sequenced Strains for Exploring Actinobacteria Biosynthetic Diversity.</title>
        <authorList>
            <person name="Kalkreuter E."/>
            <person name="Kautsar S.A."/>
            <person name="Yang D."/>
            <person name="Bader C.D."/>
            <person name="Teijaro C.N."/>
            <person name="Fluegel L."/>
            <person name="Davis C.M."/>
            <person name="Simpson J.R."/>
            <person name="Lauterbach L."/>
            <person name="Steele A.D."/>
            <person name="Gui C."/>
            <person name="Meng S."/>
            <person name="Li G."/>
            <person name="Viehrig K."/>
            <person name="Ye F."/>
            <person name="Su P."/>
            <person name="Kiefer A.F."/>
            <person name="Nichols A."/>
            <person name="Cepeda A.J."/>
            <person name="Yan W."/>
            <person name="Fan B."/>
            <person name="Jiang Y."/>
            <person name="Adhikari A."/>
            <person name="Zheng C.-J."/>
            <person name="Schuster L."/>
            <person name="Cowan T.M."/>
            <person name="Smanski M.J."/>
            <person name="Chevrette M.G."/>
            <person name="De Carvalho L.P.S."/>
            <person name="Shen B."/>
        </authorList>
    </citation>
    <scope>NUCLEOTIDE SEQUENCE [LARGE SCALE GENOMIC DNA]</scope>
    <source>
        <strain evidence="3 4">NPDC048946</strain>
    </source>
</reference>
<feature type="chain" id="PRO_5047458529" evidence="1">
    <location>
        <begin position="26"/>
        <end position="158"/>
    </location>
</feature>
<evidence type="ECO:0000313" key="3">
    <source>
        <dbReference type="EMBL" id="MEU8140136.1"/>
    </source>
</evidence>
<keyword evidence="1" id="KW-0732">Signal</keyword>
<name>A0ABV3DWN7_9ACTN</name>
<dbReference type="Proteomes" id="UP001551482">
    <property type="component" value="Unassembled WGS sequence"/>
</dbReference>
<dbReference type="InterPro" id="IPR036365">
    <property type="entry name" value="PGBD-like_sf"/>
</dbReference>
<evidence type="ECO:0000313" key="4">
    <source>
        <dbReference type="Proteomes" id="UP001551482"/>
    </source>
</evidence>
<gene>
    <name evidence="3" type="ORF">AB0C36_42455</name>
</gene>